<comment type="caution">
    <text evidence="3">The sequence shown here is derived from an EMBL/GenBank/DDBJ whole genome shotgun (WGS) entry which is preliminary data.</text>
</comment>
<gene>
    <name evidence="3" type="ORF">PSON_ATCC_30995.1.T0010239</name>
</gene>
<protein>
    <submittedName>
        <fullName evidence="3">Uncharacterized protein</fullName>
    </submittedName>
</protein>
<dbReference type="Proteomes" id="UP000692954">
    <property type="component" value="Unassembled WGS sequence"/>
</dbReference>
<sequence>MDFTKSQAKDKNSPSQNEDDSYVKEMKSRLLIKKHKGAIGEENLGKFYIDDEQDTDRQIRFRLEFSINFWSAMLLAAFVSRSIYPFSVRFVKNKLKLEGFLNIHMAILPFIFLTNGVVLGVYEGLWAKYWFEQEIEQIRKQHVRL</sequence>
<keyword evidence="2" id="KW-0812">Transmembrane</keyword>
<evidence type="ECO:0000313" key="4">
    <source>
        <dbReference type="Proteomes" id="UP000692954"/>
    </source>
</evidence>
<organism evidence="3 4">
    <name type="scientific">Paramecium sonneborni</name>
    <dbReference type="NCBI Taxonomy" id="65129"/>
    <lineage>
        <taxon>Eukaryota</taxon>
        <taxon>Sar</taxon>
        <taxon>Alveolata</taxon>
        <taxon>Ciliophora</taxon>
        <taxon>Intramacronucleata</taxon>
        <taxon>Oligohymenophorea</taxon>
        <taxon>Peniculida</taxon>
        <taxon>Parameciidae</taxon>
        <taxon>Paramecium</taxon>
    </lineage>
</organism>
<keyword evidence="4" id="KW-1185">Reference proteome</keyword>
<feature type="transmembrane region" description="Helical" evidence="2">
    <location>
        <begin position="67"/>
        <end position="86"/>
    </location>
</feature>
<evidence type="ECO:0000256" key="2">
    <source>
        <dbReference type="SAM" id="Phobius"/>
    </source>
</evidence>
<proteinExistence type="predicted"/>
<name>A0A8S1K0J2_9CILI</name>
<dbReference type="EMBL" id="CAJJDN010000001">
    <property type="protein sequence ID" value="CAD8045716.1"/>
    <property type="molecule type" value="Genomic_DNA"/>
</dbReference>
<evidence type="ECO:0000313" key="3">
    <source>
        <dbReference type="EMBL" id="CAD8045716.1"/>
    </source>
</evidence>
<keyword evidence="2" id="KW-0472">Membrane</keyword>
<dbReference type="OrthoDB" id="293867at2759"/>
<keyword evidence="2" id="KW-1133">Transmembrane helix</keyword>
<feature type="transmembrane region" description="Helical" evidence="2">
    <location>
        <begin position="106"/>
        <end position="131"/>
    </location>
</feature>
<accession>A0A8S1K0J2</accession>
<feature type="region of interest" description="Disordered" evidence="1">
    <location>
        <begin position="1"/>
        <end position="23"/>
    </location>
</feature>
<reference evidence="3" key="1">
    <citation type="submission" date="2021-01" db="EMBL/GenBank/DDBJ databases">
        <authorList>
            <consortium name="Genoscope - CEA"/>
            <person name="William W."/>
        </authorList>
    </citation>
    <scope>NUCLEOTIDE SEQUENCE</scope>
</reference>
<evidence type="ECO:0000256" key="1">
    <source>
        <dbReference type="SAM" id="MobiDB-lite"/>
    </source>
</evidence>
<dbReference type="AlphaFoldDB" id="A0A8S1K0J2"/>